<dbReference type="Gene3D" id="2.60.40.3050">
    <property type="match status" value="1"/>
</dbReference>
<gene>
    <name evidence="7" type="ORF">STHERMO_0621</name>
</gene>
<evidence type="ECO:0000256" key="3">
    <source>
        <dbReference type="ARBA" id="ARBA00022729"/>
    </source>
</evidence>
<protein>
    <recommendedName>
        <fullName evidence="6">Gram-positive cocci surface proteins LPxTG domain-containing protein</fullName>
    </recommendedName>
</protein>
<organism evidence="7 8">
    <name type="scientific">Streptococcus thermophilus</name>
    <dbReference type="NCBI Taxonomy" id="1308"/>
    <lineage>
        <taxon>Bacteria</taxon>
        <taxon>Bacillati</taxon>
        <taxon>Bacillota</taxon>
        <taxon>Bacilli</taxon>
        <taxon>Lactobacillales</taxon>
        <taxon>Streptococcaceae</taxon>
        <taxon>Streptococcus</taxon>
    </lineage>
</organism>
<feature type="compositionally biased region" description="Low complexity" evidence="5">
    <location>
        <begin position="256"/>
        <end position="265"/>
    </location>
</feature>
<evidence type="ECO:0000256" key="4">
    <source>
        <dbReference type="ARBA" id="ARBA00023088"/>
    </source>
</evidence>
<dbReference type="EMBL" id="LR822017">
    <property type="protein sequence ID" value="CAD0136751.1"/>
    <property type="molecule type" value="Genomic_DNA"/>
</dbReference>
<feature type="compositionally biased region" description="Pro residues" evidence="5">
    <location>
        <begin position="246"/>
        <end position="255"/>
    </location>
</feature>
<dbReference type="NCBIfam" id="TIGR03786">
    <property type="entry name" value="strep_pil_rpt"/>
    <property type="match status" value="1"/>
</dbReference>
<dbReference type="InterPro" id="IPR022464">
    <property type="entry name" value="Strep_pil_isopept_link"/>
</dbReference>
<evidence type="ECO:0000313" key="8">
    <source>
        <dbReference type="Proteomes" id="UP000509833"/>
    </source>
</evidence>
<dbReference type="Proteomes" id="UP000509833">
    <property type="component" value="Chromosome"/>
</dbReference>
<dbReference type="NCBIfam" id="TIGR01167">
    <property type="entry name" value="LPXTG_anchor"/>
    <property type="match status" value="1"/>
</dbReference>
<evidence type="ECO:0000256" key="2">
    <source>
        <dbReference type="ARBA" id="ARBA00022525"/>
    </source>
</evidence>
<dbReference type="AlphaFoldDB" id="A0A8D6U1W1"/>
<sequence length="304" mass="34042">MVYVCYQTRLTRPVEESHNPVNRIKLHADVISNSYKSTIRLDGGRGDVIGDNLTHFNFELEKELAGRDLKDREFTFKLLDVTDGANPVELGETTNDAKSKIVFSDFSLSKPSIYHYRVTEVPGNDEDVVYDKLEANITIQLVRETVDNQVKLVAKVSYPEDGIFNNKFETPAKATIQFSKELTKTGVMQDLKADQFQFVLKDRFRKVQVTVTKTVGEKDNLLVAAVLLPLNMEFNNSFILLKPRTTPTPPTPPVTPKSAKPVVSSEKSGPQLPETNQTNDTALLSLGVVAVMGVAYSHRRRKNV</sequence>
<evidence type="ECO:0000259" key="6">
    <source>
        <dbReference type="PROSITE" id="PS50847"/>
    </source>
</evidence>
<dbReference type="InterPro" id="IPR019931">
    <property type="entry name" value="LPXTG_anchor"/>
</dbReference>
<keyword evidence="2" id="KW-0964">Secreted</keyword>
<dbReference type="Pfam" id="PF12892">
    <property type="entry name" value="FctA"/>
    <property type="match status" value="1"/>
</dbReference>
<proteinExistence type="predicted"/>
<feature type="region of interest" description="Disordered" evidence="5">
    <location>
        <begin position="244"/>
        <end position="279"/>
    </location>
</feature>
<keyword evidence="3" id="KW-0732">Signal</keyword>
<dbReference type="InterPro" id="IPR038174">
    <property type="entry name" value="Strep_pil_link_sf"/>
</dbReference>
<feature type="domain" description="Gram-positive cocci surface proteins LPxTG" evidence="6">
    <location>
        <begin position="272"/>
        <end position="304"/>
    </location>
</feature>
<accession>A0A8D6U1W1</accession>
<evidence type="ECO:0000256" key="5">
    <source>
        <dbReference type="SAM" id="MobiDB-lite"/>
    </source>
</evidence>
<evidence type="ECO:0000256" key="1">
    <source>
        <dbReference type="ARBA" id="ARBA00022512"/>
    </source>
</evidence>
<dbReference type="PROSITE" id="PS50847">
    <property type="entry name" value="GRAM_POS_ANCHORING"/>
    <property type="match status" value="1"/>
</dbReference>
<keyword evidence="4" id="KW-0572">Peptidoglycan-anchor</keyword>
<keyword evidence="1" id="KW-0134">Cell wall</keyword>
<name>A0A8D6U1W1_STRTR</name>
<dbReference type="RefSeq" id="WP_232087359.1">
    <property type="nucleotide sequence ID" value="NZ_LR822017.1"/>
</dbReference>
<evidence type="ECO:0000313" key="7">
    <source>
        <dbReference type="EMBL" id="CAD0136751.1"/>
    </source>
</evidence>
<reference evidence="7 8" key="1">
    <citation type="submission" date="2020-06" db="EMBL/GenBank/DDBJ databases">
        <authorList>
            <person name="Chuat V."/>
        </authorList>
    </citation>
    <scope>NUCLEOTIDE SEQUENCE [LARGE SCALE GENOMIC DNA]</scope>
    <source>
        <strain evidence="7">STH_CIRM_336</strain>
    </source>
</reference>